<keyword evidence="4" id="KW-1134">Transmembrane beta strand</keyword>
<keyword evidence="3" id="KW-0813">Transport</keyword>
<gene>
    <name evidence="12" type="ORF">CS062_08835</name>
</gene>
<comment type="caution">
    <text evidence="12">The sequence shown here is derived from an EMBL/GenBank/DDBJ whole genome shotgun (WGS) entry which is preliminary data.</text>
</comment>
<feature type="chain" id="PRO_5013735392" description="POTRA domain-containing protein" evidence="10">
    <location>
        <begin position="24"/>
        <end position="560"/>
    </location>
</feature>
<evidence type="ECO:0000256" key="5">
    <source>
        <dbReference type="ARBA" id="ARBA00022692"/>
    </source>
</evidence>
<proteinExistence type="inferred from homology"/>
<dbReference type="Pfam" id="PF08479">
    <property type="entry name" value="POTRA_2"/>
    <property type="match status" value="1"/>
</dbReference>
<dbReference type="Gene3D" id="2.40.160.50">
    <property type="entry name" value="membrane protein fhac: a member of the omp85/tpsb transporter family"/>
    <property type="match status" value="1"/>
</dbReference>
<dbReference type="PROSITE" id="PS51779">
    <property type="entry name" value="POTRA"/>
    <property type="match status" value="1"/>
</dbReference>
<dbReference type="GO" id="GO:0098046">
    <property type="term" value="C:type V protein secretion system complex"/>
    <property type="evidence" value="ECO:0007669"/>
    <property type="project" value="TreeGrafter"/>
</dbReference>
<keyword evidence="5" id="KW-0812">Transmembrane</keyword>
<evidence type="ECO:0000256" key="8">
    <source>
        <dbReference type="ARBA" id="ARBA00023237"/>
    </source>
</evidence>
<comment type="subcellular location">
    <subcellularLocation>
        <location evidence="1">Cell outer membrane</location>
    </subcellularLocation>
</comment>
<dbReference type="InterPro" id="IPR013686">
    <property type="entry name" value="Polypept-transport_assoc_ShlB"/>
</dbReference>
<dbReference type="GO" id="GO:0008320">
    <property type="term" value="F:protein transmembrane transporter activity"/>
    <property type="evidence" value="ECO:0007669"/>
    <property type="project" value="TreeGrafter"/>
</dbReference>
<dbReference type="Pfam" id="PF03865">
    <property type="entry name" value="ShlB"/>
    <property type="match status" value="1"/>
</dbReference>
<evidence type="ECO:0000313" key="12">
    <source>
        <dbReference type="EMBL" id="PIM53571.1"/>
    </source>
</evidence>
<accession>A0A2G9CAV8</accession>
<feature type="domain" description="POTRA" evidence="11">
    <location>
        <begin position="92"/>
        <end position="167"/>
    </location>
</feature>
<keyword evidence="10" id="KW-0732">Signal</keyword>
<dbReference type="Gene3D" id="3.10.20.310">
    <property type="entry name" value="membrane protein fhac"/>
    <property type="match status" value="1"/>
</dbReference>
<dbReference type="PANTHER" id="PTHR34597:SF1">
    <property type="entry name" value="HEME_HEMOPEXIN TRANSPORTER PROTEIN HUXB"/>
    <property type="match status" value="1"/>
</dbReference>
<dbReference type="PANTHER" id="PTHR34597">
    <property type="entry name" value="SLR1661 PROTEIN"/>
    <property type="match status" value="1"/>
</dbReference>
<dbReference type="GO" id="GO:0009279">
    <property type="term" value="C:cell outer membrane"/>
    <property type="evidence" value="ECO:0007669"/>
    <property type="project" value="UniProtKB-SubCell"/>
</dbReference>
<evidence type="ECO:0000256" key="7">
    <source>
        <dbReference type="ARBA" id="ARBA00023136"/>
    </source>
</evidence>
<feature type="signal peptide" evidence="10">
    <location>
        <begin position="1"/>
        <end position="23"/>
    </location>
</feature>
<evidence type="ECO:0000256" key="3">
    <source>
        <dbReference type="ARBA" id="ARBA00022448"/>
    </source>
</evidence>
<organism evidence="12 13">
    <name type="scientific">Roseateles chitinivorans</name>
    <dbReference type="NCBI Taxonomy" id="2917965"/>
    <lineage>
        <taxon>Bacteria</taxon>
        <taxon>Pseudomonadati</taxon>
        <taxon>Pseudomonadota</taxon>
        <taxon>Betaproteobacteria</taxon>
        <taxon>Burkholderiales</taxon>
        <taxon>Sphaerotilaceae</taxon>
        <taxon>Roseateles</taxon>
    </lineage>
</organism>
<evidence type="ECO:0000313" key="13">
    <source>
        <dbReference type="Proteomes" id="UP000231501"/>
    </source>
</evidence>
<name>A0A2G9CAV8_9BURK</name>
<reference evidence="12 13" key="1">
    <citation type="submission" date="2017-11" db="EMBL/GenBank/DDBJ databases">
        <title>Draft genome sequence of Mitsuaria sp. HWN-4.</title>
        <authorList>
            <person name="Gundlapally S.R."/>
        </authorList>
    </citation>
    <scope>NUCLEOTIDE SEQUENCE [LARGE SCALE GENOMIC DNA]</scope>
    <source>
        <strain evidence="12 13">HWN-4</strain>
    </source>
</reference>
<dbReference type="Proteomes" id="UP000231501">
    <property type="component" value="Unassembled WGS sequence"/>
</dbReference>
<dbReference type="InterPro" id="IPR034746">
    <property type="entry name" value="POTRA"/>
</dbReference>
<evidence type="ECO:0000256" key="2">
    <source>
        <dbReference type="ARBA" id="ARBA00009055"/>
    </source>
</evidence>
<dbReference type="AlphaFoldDB" id="A0A2G9CAV8"/>
<evidence type="ECO:0000256" key="10">
    <source>
        <dbReference type="SAM" id="SignalP"/>
    </source>
</evidence>
<keyword evidence="13" id="KW-1185">Reference proteome</keyword>
<feature type="compositionally biased region" description="Low complexity" evidence="9">
    <location>
        <begin position="66"/>
        <end position="75"/>
    </location>
</feature>
<feature type="region of interest" description="Disordered" evidence="9">
    <location>
        <begin position="44"/>
        <end position="88"/>
    </location>
</feature>
<protein>
    <recommendedName>
        <fullName evidence="11">POTRA domain-containing protein</fullName>
    </recommendedName>
</protein>
<keyword evidence="7" id="KW-0472">Membrane</keyword>
<dbReference type="EMBL" id="PEOG01000019">
    <property type="protein sequence ID" value="PIM53571.1"/>
    <property type="molecule type" value="Genomic_DNA"/>
</dbReference>
<dbReference type="GO" id="GO:0046819">
    <property type="term" value="P:protein secretion by the type V secretion system"/>
    <property type="evidence" value="ECO:0007669"/>
    <property type="project" value="TreeGrafter"/>
</dbReference>
<dbReference type="InterPro" id="IPR051544">
    <property type="entry name" value="TPS_OM_transporter"/>
</dbReference>
<keyword evidence="6" id="KW-0653">Protein transport</keyword>
<evidence type="ECO:0000256" key="9">
    <source>
        <dbReference type="SAM" id="MobiDB-lite"/>
    </source>
</evidence>
<keyword evidence="8" id="KW-0998">Cell outer membrane</keyword>
<evidence type="ECO:0000256" key="1">
    <source>
        <dbReference type="ARBA" id="ARBA00004442"/>
    </source>
</evidence>
<evidence type="ECO:0000259" key="11">
    <source>
        <dbReference type="PROSITE" id="PS51779"/>
    </source>
</evidence>
<sequence>MIQMFGRRPLPVSKFSRSWPALALAGAALAPAVLPTIARAQSAPPVLPPAADPALQEQERLRREQQLQQREAAPPAKRDGKPAAATDDGPSFVLQRVRFSASRHLQREQLATLTQPLLGKPIRWSDLQALLERVNQLYRDLGIYTAAATLPEQQVQDGTVVVQLVEGRVGQVLVAENRYLSDGWVRGWVGGVQPGGDVDARRLEADLARFNRVNDARLQASLKAGQAFGETDLVLAVQEPARTSGQVFVDNYGYASTGRAEAGVVLRRQALLSEGDRAVGHVSGSRGTRALSLSYSAPAGTSGWRFGGSASASSTRMVAGDFAALNVKGSGHSVGLDASVLAHSADTWWWSATGSVQVADSGNDVAGAAVSRYQVTRLNIGAPLTVTGAGWQWNFNPVLTQARARNKLLPDQSINATLFTGDSTLAWRFAQDWYVLGQLSWQLSNRKSLPGALAFSVGGPVSVRGYEPGQISGDEGFTTGWELHADGWSPGGTRVDLFAFVDTSRVRSINPSVRPTAAGLGANWSGWQGLTLSLTAGRELSTVVPEQRGWHAYVRLSRSF</sequence>
<evidence type="ECO:0000256" key="6">
    <source>
        <dbReference type="ARBA" id="ARBA00022927"/>
    </source>
</evidence>
<dbReference type="InterPro" id="IPR005565">
    <property type="entry name" value="Hemolysn_activator_HlyB_C"/>
</dbReference>
<evidence type="ECO:0000256" key="4">
    <source>
        <dbReference type="ARBA" id="ARBA00022452"/>
    </source>
</evidence>
<comment type="similarity">
    <text evidence="2">Belongs to the TPS (TC 1.B.20) family.</text>
</comment>